<feature type="domain" description="Glycosyltransferase 2-like" evidence="4">
    <location>
        <begin position="8"/>
        <end position="109"/>
    </location>
</feature>
<dbReference type="InterPro" id="IPR001173">
    <property type="entry name" value="Glyco_trans_2-like"/>
</dbReference>
<evidence type="ECO:0000256" key="3">
    <source>
        <dbReference type="ARBA" id="ARBA00022679"/>
    </source>
</evidence>
<dbReference type="EMBL" id="LR796345">
    <property type="protein sequence ID" value="CAB4138536.1"/>
    <property type="molecule type" value="Genomic_DNA"/>
</dbReference>
<dbReference type="Gene3D" id="3.90.550.10">
    <property type="entry name" value="Spore Coat Polysaccharide Biosynthesis Protein SpsA, Chain A"/>
    <property type="match status" value="1"/>
</dbReference>
<dbReference type="InterPro" id="IPR029044">
    <property type="entry name" value="Nucleotide-diphossugar_trans"/>
</dbReference>
<dbReference type="PANTHER" id="PTHR43179">
    <property type="entry name" value="RHAMNOSYLTRANSFERASE WBBL"/>
    <property type="match status" value="1"/>
</dbReference>
<keyword evidence="2" id="KW-0328">Glycosyltransferase</keyword>
<evidence type="ECO:0000256" key="2">
    <source>
        <dbReference type="ARBA" id="ARBA00022676"/>
    </source>
</evidence>
<reference evidence="5" key="1">
    <citation type="submission" date="2020-04" db="EMBL/GenBank/DDBJ databases">
        <authorList>
            <person name="Chiriac C."/>
            <person name="Salcher M."/>
            <person name="Ghai R."/>
            <person name="Kavagutti S V."/>
        </authorList>
    </citation>
    <scope>NUCLEOTIDE SEQUENCE</scope>
</reference>
<keyword evidence="3 5" id="KW-0808">Transferase</keyword>
<dbReference type="Pfam" id="PF00535">
    <property type="entry name" value="Glycos_transf_2"/>
    <property type="match status" value="1"/>
</dbReference>
<proteinExistence type="inferred from homology"/>
<evidence type="ECO:0000256" key="1">
    <source>
        <dbReference type="ARBA" id="ARBA00006739"/>
    </source>
</evidence>
<sequence length="255" mass="29262">MEKTPLISVIIPTYKSPEALDLCLTSCIQGQGQDNQIIVVVDGFYDLNKDILEKYKDSIEILNLEENVGLCRATNLGVYNASNELILIVNDDNVFPNAWDSTLTNMYQPNSVISPNQVEPIPSIFPQFVIENLGRDPKTFDLEKFWMFDYHVASGNKTDETGSTLPIFISKTDYLKVGGWDENYPDGMVSDCDFFLKCRLSGMKMLRTYECHFYHFASLSVNGEKRQQAELVGHNYFKYKWGNYMKRNNNNGIFY</sequence>
<dbReference type="GO" id="GO:0016757">
    <property type="term" value="F:glycosyltransferase activity"/>
    <property type="evidence" value="ECO:0007669"/>
    <property type="project" value="UniProtKB-KW"/>
</dbReference>
<organism evidence="5">
    <name type="scientific">uncultured Caudovirales phage</name>
    <dbReference type="NCBI Taxonomy" id="2100421"/>
    <lineage>
        <taxon>Viruses</taxon>
        <taxon>Duplodnaviria</taxon>
        <taxon>Heunggongvirae</taxon>
        <taxon>Uroviricota</taxon>
        <taxon>Caudoviricetes</taxon>
        <taxon>Peduoviridae</taxon>
        <taxon>Maltschvirus</taxon>
        <taxon>Maltschvirus maltsch</taxon>
    </lineage>
</organism>
<evidence type="ECO:0000313" key="5">
    <source>
        <dbReference type="EMBL" id="CAB4138536.1"/>
    </source>
</evidence>
<protein>
    <submittedName>
        <fullName evidence="5">COG1216 Predicted glycosyltransferases</fullName>
    </submittedName>
</protein>
<evidence type="ECO:0000259" key="4">
    <source>
        <dbReference type="Pfam" id="PF00535"/>
    </source>
</evidence>
<dbReference type="CDD" id="cd00761">
    <property type="entry name" value="Glyco_tranf_GTA_type"/>
    <property type="match status" value="1"/>
</dbReference>
<gene>
    <name evidence="5" type="ORF">UFOVP331_96</name>
</gene>
<comment type="similarity">
    <text evidence="1">Belongs to the glycosyltransferase 2 family.</text>
</comment>
<name>A0A6J5M0A5_9CAUD</name>
<accession>A0A6J5M0A5</accession>
<dbReference type="PANTHER" id="PTHR43179:SF12">
    <property type="entry name" value="GALACTOFURANOSYLTRANSFERASE GLFT2"/>
    <property type="match status" value="1"/>
</dbReference>
<dbReference type="SUPFAM" id="SSF53448">
    <property type="entry name" value="Nucleotide-diphospho-sugar transferases"/>
    <property type="match status" value="1"/>
</dbReference>